<comment type="caution">
    <text evidence="4">The sequence shown here is derived from an EMBL/GenBank/DDBJ whole genome shotgun (WGS) entry which is preliminary data.</text>
</comment>
<feature type="repeat" description="PPR" evidence="3">
    <location>
        <begin position="186"/>
        <end position="220"/>
    </location>
</feature>
<organism evidence="4 5">
    <name type="scientific">Salvia divinorum</name>
    <name type="common">Maria pastora</name>
    <name type="synonym">Diviner's sage</name>
    <dbReference type="NCBI Taxonomy" id="28513"/>
    <lineage>
        <taxon>Eukaryota</taxon>
        <taxon>Viridiplantae</taxon>
        <taxon>Streptophyta</taxon>
        <taxon>Embryophyta</taxon>
        <taxon>Tracheophyta</taxon>
        <taxon>Spermatophyta</taxon>
        <taxon>Magnoliopsida</taxon>
        <taxon>eudicotyledons</taxon>
        <taxon>Gunneridae</taxon>
        <taxon>Pentapetalae</taxon>
        <taxon>asterids</taxon>
        <taxon>lamiids</taxon>
        <taxon>Lamiales</taxon>
        <taxon>Lamiaceae</taxon>
        <taxon>Nepetoideae</taxon>
        <taxon>Mentheae</taxon>
        <taxon>Salviinae</taxon>
        <taxon>Salvia</taxon>
        <taxon>Salvia subgen. Calosphace</taxon>
    </lineage>
</organism>
<reference evidence="4 5" key="1">
    <citation type="submission" date="2024-06" db="EMBL/GenBank/DDBJ databases">
        <title>A chromosome level genome sequence of Diviner's sage (Salvia divinorum).</title>
        <authorList>
            <person name="Ford S.A."/>
            <person name="Ro D.-K."/>
            <person name="Ness R.W."/>
            <person name="Phillips M.A."/>
        </authorList>
    </citation>
    <scope>NUCLEOTIDE SEQUENCE [LARGE SCALE GENOMIC DNA]</scope>
    <source>
        <strain evidence="4">SAF-2024a</strain>
        <tissue evidence="4">Leaf</tissue>
    </source>
</reference>
<accession>A0ABD1FUG8</accession>
<dbReference type="NCBIfam" id="TIGR00756">
    <property type="entry name" value="PPR"/>
    <property type="match status" value="2"/>
</dbReference>
<dbReference type="Pfam" id="PF01535">
    <property type="entry name" value="PPR"/>
    <property type="match status" value="1"/>
</dbReference>
<evidence type="ECO:0000313" key="4">
    <source>
        <dbReference type="EMBL" id="KAL1534363.1"/>
    </source>
</evidence>
<dbReference type="Gene3D" id="1.25.40.10">
    <property type="entry name" value="Tetratricopeptide repeat domain"/>
    <property type="match status" value="1"/>
</dbReference>
<evidence type="ECO:0000313" key="5">
    <source>
        <dbReference type="Proteomes" id="UP001567538"/>
    </source>
</evidence>
<name>A0ABD1FUG8_SALDI</name>
<dbReference type="AlphaFoldDB" id="A0ABD1FUG8"/>
<sequence>MAAARFLFQTLTRNGVRGTRGLSRSISSSIEAVKEEAQEGTVVEYVEDEKDDLKSRIFRLRLPKRSVTNVLEKWVGEGRAIPLSDLRSISRDLRRSRRFKHALEISEWIVSHEEYQISDSDYAVRIDLMTQVFGIDAAERYFEVLPSSARTSETYTALLHCYAGSKLVEKAESLYERMKGENLSLGAITFNELMTLYMSVGQLEKVSKIVSDMKCQNVAPDLFTYNLWVSSCAAALDLDEARRVLDAMAADPGCDESWIRYQKLAKLYITSTLLVSSDYSSLVGSEKGITQRELISYDFLIILYGGLGIKDKLDQIWKSLRMTGQKMTGRNYVCVLASYLMLGHLEDVGEIVEQWKQPAASEFKGTMCDKLVAAFEDIGMADTATGFRRILREKGCNPTEEPR</sequence>
<dbReference type="Pfam" id="PF13041">
    <property type="entry name" value="PPR_2"/>
    <property type="match status" value="1"/>
</dbReference>
<dbReference type="FunFam" id="1.25.40.10:FF:001248">
    <property type="entry name" value="Pentatricopeptide repeat-containing protein At5g09450, mitochondrial"/>
    <property type="match status" value="1"/>
</dbReference>
<dbReference type="PANTHER" id="PTHR45717:SF4">
    <property type="entry name" value="OS04G0450200 PROTEIN"/>
    <property type="match status" value="1"/>
</dbReference>
<keyword evidence="5" id="KW-1185">Reference proteome</keyword>
<dbReference type="GO" id="GO:0003729">
    <property type="term" value="F:mRNA binding"/>
    <property type="evidence" value="ECO:0007669"/>
    <property type="project" value="UniProtKB-ARBA"/>
</dbReference>
<dbReference type="PROSITE" id="PS51375">
    <property type="entry name" value="PPR"/>
    <property type="match status" value="2"/>
</dbReference>
<dbReference type="Proteomes" id="UP001567538">
    <property type="component" value="Unassembled WGS sequence"/>
</dbReference>
<evidence type="ECO:0000256" key="3">
    <source>
        <dbReference type="PROSITE-ProRule" id="PRU00708"/>
    </source>
</evidence>
<dbReference type="PANTHER" id="PTHR45717">
    <property type="entry name" value="OS12G0527900 PROTEIN"/>
    <property type="match status" value="1"/>
</dbReference>
<gene>
    <name evidence="4" type="ORF">AAHA92_30548</name>
</gene>
<dbReference type="EMBL" id="JBEAFC010000012">
    <property type="protein sequence ID" value="KAL1534363.1"/>
    <property type="molecule type" value="Genomic_DNA"/>
</dbReference>
<evidence type="ECO:0000256" key="1">
    <source>
        <dbReference type="ARBA" id="ARBA00007626"/>
    </source>
</evidence>
<keyword evidence="2" id="KW-0677">Repeat</keyword>
<evidence type="ECO:0000256" key="2">
    <source>
        <dbReference type="ARBA" id="ARBA00022737"/>
    </source>
</evidence>
<dbReference type="InterPro" id="IPR011990">
    <property type="entry name" value="TPR-like_helical_dom_sf"/>
</dbReference>
<proteinExistence type="inferred from homology"/>
<comment type="similarity">
    <text evidence="1">Belongs to the PPR family. P subfamily.</text>
</comment>
<protein>
    <submittedName>
        <fullName evidence="4">Pentatricopeptide repeat-containing protein, mitochondrial</fullName>
    </submittedName>
</protein>
<feature type="repeat" description="PPR" evidence="3">
    <location>
        <begin position="151"/>
        <end position="185"/>
    </location>
</feature>
<dbReference type="InterPro" id="IPR002885">
    <property type="entry name" value="PPR_rpt"/>
</dbReference>